<dbReference type="PANTHER" id="PTHR48090:SF7">
    <property type="entry name" value="RFBJ PROTEIN"/>
    <property type="match status" value="1"/>
</dbReference>
<dbReference type="InterPro" id="IPR029044">
    <property type="entry name" value="Nucleotide-diphossugar_trans"/>
</dbReference>
<dbReference type="GO" id="GO:0047267">
    <property type="term" value="F:undecaprenyl-phosphate mannosyltransferase activity"/>
    <property type="evidence" value="ECO:0007669"/>
    <property type="project" value="UniProtKB-EC"/>
</dbReference>
<organism evidence="3 4">
    <name type="scientific">Microbacterium oxydans</name>
    <dbReference type="NCBI Taxonomy" id="82380"/>
    <lineage>
        <taxon>Bacteria</taxon>
        <taxon>Bacillati</taxon>
        <taxon>Actinomycetota</taxon>
        <taxon>Actinomycetes</taxon>
        <taxon>Micrococcales</taxon>
        <taxon>Microbacteriaceae</taxon>
        <taxon>Microbacterium</taxon>
    </lineage>
</organism>
<reference evidence="3 4" key="1">
    <citation type="submission" date="2015-02" db="EMBL/GenBank/DDBJ databases">
        <title>Draft genome sequences of ten Microbacterium spp. with emphasis on heavy metal contaminated environments.</title>
        <authorList>
            <person name="Corretto E."/>
        </authorList>
    </citation>
    <scope>NUCLEOTIDE SEQUENCE [LARGE SCALE GENOMIC DNA]</scope>
    <source>
        <strain evidence="3 4">BEL4b</strain>
    </source>
</reference>
<dbReference type="SUPFAM" id="SSF53448">
    <property type="entry name" value="Nucleotide-diphospho-sugar transferases"/>
    <property type="match status" value="1"/>
</dbReference>
<dbReference type="AlphaFoldDB" id="A0A0F0L5G1"/>
<dbReference type="OrthoDB" id="9810303at2"/>
<evidence type="ECO:0000259" key="2">
    <source>
        <dbReference type="Pfam" id="PF00535"/>
    </source>
</evidence>
<accession>A0A0F0L5G1</accession>
<gene>
    <name evidence="3" type="ORF">RS83_03483</name>
</gene>
<dbReference type="InterPro" id="IPR001173">
    <property type="entry name" value="Glyco_trans_2-like"/>
</dbReference>
<dbReference type="CDD" id="cd04179">
    <property type="entry name" value="DPM_DPG-synthase_like"/>
    <property type="match status" value="1"/>
</dbReference>
<dbReference type="Pfam" id="PF00535">
    <property type="entry name" value="Glycos_transf_2"/>
    <property type="match status" value="1"/>
</dbReference>
<protein>
    <submittedName>
        <fullName evidence="3">Undecaprenyl-phosphate mannosyltransferase</fullName>
        <ecNumber evidence="3">2.4.1.54</ecNumber>
    </submittedName>
</protein>
<comment type="caution">
    <text evidence="3">The sequence shown here is derived from an EMBL/GenBank/DDBJ whole genome shotgun (WGS) entry which is preliminary data.</text>
</comment>
<evidence type="ECO:0000313" key="3">
    <source>
        <dbReference type="EMBL" id="KJL28412.1"/>
    </source>
</evidence>
<dbReference type="RefSeq" id="WP_045280669.1">
    <property type="nucleotide sequence ID" value="NZ_JYIW01000026.1"/>
</dbReference>
<dbReference type="PANTHER" id="PTHR48090">
    <property type="entry name" value="UNDECAPRENYL-PHOSPHATE 4-DEOXY-4-FORMAMIDO-L-ARABINOSE TRANSFERASE-RELATED"/>
    <property type="match status" value="1"/>
</dbReference>
<dbReference type="Gene3D" id="3.90.550.10">
    <property type="entry name" value="Spore Coat Polysaccharide Biosynthesis Protein SpsA, Chain A"/>
    <property type="match status" value="1"/>
</dbReference>
<dbReference type="EC" id="2.4.1.54" evidence="3"/>
<dbReference type="InterPro" id="IPR050256">
    <property type="entry name" value="Glycosyltransferase_2"/>
</dbReference>
<dbReference type="Proteomes" id="UP000033640">
    <property type="component" value="Unassembled WGS sequence"/>
</dbReference>
<keyword evidence="3" id="KW-0328">Glycosyltransferase</keyword>
<proteinExistence type="inferred from homology"/>
<comment type="similarity">
    <text evidence="1">Belongs to the glycosyltransferase 2 family.</text>
</comment>
<dbReference type="EMBL" id="JYIW01000026">
    <property type="protein sequence ID" value="KJL28412.1"/>
    <property type="molecule type" value="Genomic_DNA"/>
</dbReference>
<name>A0A0F0L5G1_9MICO</name>
<dbReference type="PATRIC" id="fig|82380.11.peg.3513"/>
<evidence type="ECO:0000256" key="1">
    <source>
        <dbReference type="ARBA" id="ARBA00006739"/>
    </source>
</evidence>
<keyword evidence="3" id="KW-0808">Transferase</keyword>
<sequence>MSSESDRVLIIVPAWNEGRIVGTTVQEIREIDDSYDVIVVDDGSQDDTAAAASAAGATVLSLPFNVGVGGAMRTGFTYAQREGYSRAIQVDADGQHNPADITRVLAGLETADISIGARFADVGDYSVRGPRQWAMKFLASTVSRVAKVRLTDVTSGFRAANSRAIAQYVRYYPAEYLGDTIDSLVAACHAGLRVTQVPVAMRPRAHGTPSQGPIGASIYLLRSIFALGLSMLRRAKPISEPEVSGR</sequence>
<evidence type="ECO:0000313" key="4">
    <source>
        <dbReference type="Proteomes" id="UP000033640"/>
    </source>
</evidence>
<feature type="domain" description="Glycosyltransferase 2-like" evidence="2">
    <location>
        <begin position="10"/>
        <end position="164"/>
    </location>
</feature>